<evidence type="ECO:0000313" key="2">
    <source>
        <dbReference type="Proteomes" id="UP000652761"/>
    </source>
</evidence>
<name>A0A843VF53_COLES</name>
<dbReference type="Proteomes" id="UP000652761">
    <property type="component" value="Unassembled WGS sequence"/>
</dbReference>
<organism evidence="1 2">
    <name type="scientific">Colocasia esculenta</name>
    <name type="common">Wild taro</name>
    <name type="synonym">Arum esculentum</name>
    <dbReference type="NCBI Taxonomy" id="4460"/>
    <lineage>
        <taxon>Eukaryota</taxon>
        <taxon>Viridiplantae</taxon>
        <taxon>Streptophyta</taxon>
        <taxon>Embryophyta</taxon>
        <taxon>Tracheophyta</taxon>
        <taxon>Spermatophyta</taxon>
        <taxon>Magnoliopsida</taxon>
        <taxon>Liliopsida</taxon>
        <taxon>Araceae</taxon>
        <taxon>Aroideae</taxon>
        <taxon>Colocasieae</taxon>
        <taxon>Colocasia</taxon>
    </lineage>
</organism>
<keyword evidence="2" id="KW-1185">Reference proteome</keyword>
<gene>
    <name evidence="1" type="ORF">Taro_023658</name>
</gene>
<accession>A0A843VF53</accession>
<sequence>MSFTTCWGRVEELLVAGEQESEHIKPFFFPIASASGLYKPSTWSRPKLESRPVQATRFKGLVKCVRLW</sequence>
<dbReference type="EMBL" id="NMUH01001298">
    <property type="protein sequence ID" value="MQL91053.1"/>
    <property type="molecule type" value="Genomic_DNA"/>
</dbReference>
<reference evidence="1" key="1">
    <citation type="submission" date="2017-07" db="EMBL/GenBank/DDBJ databases">
        <title>Taro Niue Genome Assembly and Annotation.</title>
        <authorList>
            <person name="Atibalentja N."/>
            <person name="Keating K."/>
            <person name="Fields C.J."/>
        </authorList>
    </citation>
    <scope>NUCLEOTIDE SEQUENCE</scope>
    <source>
        <strain evidence="1">Niue_2</strain>
        <tissue evidence="1">Leaf</tissue>
    </source>
</reference>
<proteinExistence type="predicted"/>
<comment type="caution">
    <text evidence="1">The sequence shown here is derived from an EMBL/GenBank/DDBJ whole genome shotgun (WGS) entry which is preliminary data.</text>
</comment>
<dbReference type="AlphaFoldDB" id="A0A843VF53"/>
<protein>
    <submittedName>
        <fullName evidence="1">Uncharacterized protein</fullName>
    </submittedName>
</protein>
<evidence type="ECO:0000313" key="1">
    <source>
        <dbReference type="EMBL" id="MQL91053.1"/>
    </source>
</evidence>